<evidence type="ECO:0000313" key="2">
    <source>
        <dbReference type="Proteomes" id="UP000570493"/>
    </source>
</evidence>
<dbReference type="AlphaFoldDB" id="A0A7Y0H9P4"/>
<dbReference type="EMBL" id="JABBMT010000002">
    <property type="protein sequence ID" value="NMM39680.1"/>
    <property type="molecule type" value="Genomic_DNA"/>
</dbReference>
<organism evidence="1 2">
    <name type="scientific">Pseudoalteromonas arctica</name>
    <dbReference type="NCBI Taxonomy" id="394751"/>
    <lineage>
        <taxon>Bacteria</taxon>
        <taxon>Pseudomonadati</taxon>
        <taxon>Pseudomonadota</taxon>
        <taxon>Gammaproteobacteria</taxon>
        <taxon>Alteromonadales</taxon>
        <taxon>Pseudoalteromonadaceae</taxon>
        <taxon>Pseudoalteromonas</taxon>
    </lineage>
</organism>
<protein>
    <submittedName>
        <fullName evidence="1">Uncharacterized protein</fullName>
    </submittedName>
</protein>
<dbReference type="RefSeq" id="WP_169018472.1">
    <property type="nucleotide sequence ID" value="NZ_JABBMT010000002.1"/>
</dbReference>
<dbReference type="Proteomes" id="UP000570493">
    <property type="component" value="Unassembled WGS sequence"/>
</dbReference>
<keyword evidence="2" id="KW-1185">Reference proteome</keyword>
<sequence>MANVEINESLQTLVASTERAQSGIESSLESLRARWFALREHYLGLGAEDIESELNIVFAQTERLIEALEQWQDICNSSLQSGKEVSDAT</sequence>
<name>A0A7Y0H9P4_9GAMM</name>
<proteinExistence type="predicted"/>
<comment type="caution">
    <text evidence="1">The sequence shown here is derived from an EMBL/GenBank/DDBJ whole genome shotgun (WGS) entry which is preliminary data.</text>
</comment>
<gene>
    <name evidence="1" type="ORF">HHO47_02210</name>
</gene>
<reference evidence="1" key="1">
    <citation type="submission" date="2020-04" db="EMBL/GenBank/DDBJ databases">
        <title>Genome Sequencing for Pseudoaltermonas arctica.</title>
        <authorList>
            <person name="Elkins N.S."/>
        </authorList>
    </citation>
    <scope>NUCLEOTIDE SEQUENCE [LARGE SCALE GENOMIC DNA]</scope>
    <source>
        <strain evidence="1">NEC-BIFX-2020_0012</strain>
    </source>
</reference>
<accession>A0A7Y0H9P4</accession>
<evidence type="ECO:0000313" key="1">
    <source>
        <dbReference type="EMBL" id="NMM39680.1"/>
    </source>
</evidence>